<comment type="caution">
    <text evidence="1">The sequence shown here is derived from an EMBL/GenBank/DDBJ whole genome shotgun (WGS) entry which is preliminary data.</text>
</comment>
<dbReference type="RefSeq" id="WP_379041070.1">
    <property type="nucleotide sequence ID" value="NZ_JBHSKW010000007.1"/>
</dbReference>
<accession>A0ABW5TRA4</accession>
<organism evidence="1 2">
    <name type="scientific">Pedobacter alpinus</name>
    <dbReference type="NCBI Taxonomy" id="1590643"/>
    <lineage>
        <taxon>Bacteria</taxon>
        <taxon>Pseudomonadati</taxon>
        <taxon>Bacteroidota</taxon>
        <taxon>Sphingobacteriia</taxon>
        <taxon>Sphingobacteriales</taxon>
        <taxon>Sphingobacteriaceae</taxon>
        <taxon>Pedobacter</taxon>
    </lineage>
</organism>
<name>A0ABW5TRA4_9SPHI</name>
<protein>
    <submittedName>
        <fullName evidence="1">Uncharacterized protein</fullName>
    </submittedName>
</protein>
<evidence type="ECO:0000313" key="2">
    <source>
        <dbReference type="Proteomes" id="UP001597546"/>
    </source>
</evidence>
<dbReference type="EMBL" id="JBHULV010000017">
    <property type="protein sequence ID" value="MFD2731265.1"/>
    <property type="molecule type" value="Genomic_DNA"/>
</dbReference>
<sequence>MISSKENKVIYPESRIICFVLTLMLFSYGVSAAQLAKLKVFTPVKIWTDDKGLHINAHGGGITTYKRVYYGNELTFTTTSTGNSIFNFMSRYVIGAAIAIYDVEITKDAGDKIT</sequence>
<evidence type="ECO:0000313" key="1">
    <source>
        <dbReference type="EMBL" id="MFD2731265.1"/>
    </source>
</evidence>
<proteinExistence type="predicted"/>
<keyword evidence="2" id="KW-1185">Reference proteome</keyword>
<dbReference type="Proteomes" id="UP001597546">
    <property type="component" value="Unassembled WGS sequence"/>
</dbReference>
<reference evidence="2" key="1">
    <citation type="journal article" date="2019" name="Int. J. Syst. Evol. Microbiol.">
        <title>The Global Catalogue of Microorganisms (GCM) 10K type strain sequencing project: providing services to taxonomists for standard genome sequencing and annotation.</title>
        <authorList>
            <consortium name="The Broad Institute Genomics Platform"/>
            <consortium name="The Broad Institute Genome Sequencing Center for Infectious Disease"/>
            <person name="Wu L."/>
            <person name="Ma J."/>
        </authorList>
    </citation>
    <scope>NUCLEOTIDE SEQUENCE [LARGE SCALE GENOMIC DNA]</scope>
    <source>
        <strain evidence="2">KCTC 42456</strain>
    </source>
</reference>
<gene>
    <name evidence="1" type="ORF">ACFSSE_06070</name>
</gene>